<dbReference type="InterPro" id="IPR003607">
    <property type="entry name" value="HD/PDEase_dom"/>
</dbReference>
<feature type="domain" description="HD" evidence="1">
    <location>
        <begin position="39"/>
        <end position="143"/>
    </location>
</feature>
<protein>
    <submittedName>
        <fullName evidence="2">HD domain-containing protein</fullName>
    </submittedName>
</protein>
<organism evidence="2 3">
    <name type="scientific">Candidatus Flavonifractor merdipullorum</name>
    <dbReference type="NCBI Taxonomy" id="2838590"/>
    <lineage>
        <taxon>Bacteria</taxon>
        <taxon>Bacillati</taxon>
        <taxon>Bacillota</taxon>
        <taxon>Clostridia</taxon>
        <taxon>Eubacteriales</taxon>
        <taxon>Oscillospiraceae</taxon>
        <taxon>Flavonifractor</taxon>
    </lineage>
</organism>
<dbReference type="InterPro" id="IPR006674">
    <property type="entry name" value="HD_domain"/>
</dbReference>
<comment type="caution">
    <text evidence="2">The sequence shown here is derived from an EMBL/GenBank/DDBJ whole genome shotgun (WGS) entry which is preliminary data.</text>
</comment>
<reference evidence="2" key="2">
    <citation type="submission" date="2021-04" db="EMBL/GenBank/DDBJ databases">
        <authorList>
            <person name="Gilroy R."/>
        </authorList>
    </citation>
    <scope>NUCLEOTIDE SEQUENCE</scope>
    <source>
        <strain evidence="2">ChiGjej6B6-1540</strain>
    </source>
</reference>
<evidence type="ECO:0000313" key="2">
    <source>
        <dbReference type="EMBL" id="HIW92957.1"/>
    </source>
</evidence>
<dbReference type="CDD" id="cd00077">
    <property type="entry name" value="HDc"/>
    <property type="match status" value="1"/>
</dbReference>
<name>A0A9D1RSG9_9FIRM</name>
<accession>A0A9D1RSG9</accession>
<dbReference type="Gene3D" id="1.10.3210.10">
    <property type="entry name" value="Hypothetical protein af1432"/>
    <property type="match status" value="1"/>
</dbReference>
<proteinExistence type="predicted"/>
<evidence type="ECO:0000313" key="3">
    <source>
        <dbReference type="Proteomes" id="UP000824192"/>
    </source>
</evidence>
<dbReference type="SUPFAM" id="SSF109604">
    <property type="entry name" value="HD-domain/PDEase-like"/>
    <property type="match status" value="1"/>
</dbReference>
<dbReference type="EMBL" id="DXGA01000005">
    <property type="protein sequence ID" value="HIW92957.1"/>
    <property type="molecule type" value="Genomic_DNA"/>
</dbReference>
<dbReference type="AlphaFoldDB" id="A0A9D1RSG9"/>
<reference evidence="2" key="1">
    <citation type="journal article" date="2021" name="PeerJ">
        <title>Extensive microbial diversity within the chicken gut microbiome revealed by metagenomics and culture.</title>
        <authorList>
            <person name="Gilroy R."/>
            <person name="Ravi A."/>
            <person name="Getino M."/>
            <person name="Pursley I."/>
            <person name="Horton D.L."/>
            <person name="Alikhan N.F."/>
            <person name="Baker D."/>
            <person name="Gharbi K."/>
            <person name="Hall N."/>
            <person name="Watson M."/>
            <person name="Adriaenssens E.M."/>
            <person name="Foster-Nyarko E."/>
            <person name="Jarju S."/>
            <person name="Secka A."/>
            <person name="Antonio M."/>
            <person name="Oren A."/>
            <person name="Chaudhuri R.R."/>
            <person name="La Ragione R."/>
            <person name="Hildebrand F."/>
            <person name="Pallen M.J."/>
        </authorList>
    </citation>
    <scope>NUCLEOTIDE SEQUENCE</scope>
    <source>
        <strain evidence="2">ChiGjej6B6-1540</strain>
    </source>
</reference>
<dbReference type="Proteomes" id="UP000824192">
    <property type="component" value="Unassembled WGS sequence"/>
</dbReference>
<dbReference type="Pfam" id="PF01966">
    <property type="entry name" value="HD"/>
    <property type="match status" value="1"/>
</dbReference>
<sequence length="172" mass="19340">MWHFKYSEDYYPLVADLDADDAVQSMRALPQHAPGVSCYHHSVLVSYLSYRICRRFGLDARAAARGGLLHDLYLYNWLDKSTHPHCNHAFEHPLIALKHAKARFPITEKEADIIATHMFPLPLTRPYGCLESFVVSTADKLCAVAELLRLVPHLTGPEETATPCLSTPSVVK</sequence>
<evidence type="ECO:0000259" key="1">
    <source>
        <dbReference type="Pfam" id="PF01966"/>
    </source>
</evidence>
<gene>
    <name evidence="2" type="ORF">H9868_00275</name>
</gene>